<organism evidence="2 3">
    <name type="scientific">Actinomyces lilanjuaniae</name>
    <dbReference type="NCBI Taxonomy" id="2321394"/>
    <lineage>
        <taxon>Bacteria</taxon>
        <taxon>Bacillati</taxon>
        <taxon>Actinomycetota</taxon>
        <taxon>Actinomycetes</taxon>
        <taxon>Actinomycetales</taxon>
        <taxon>Actinomycetaceae</taxon>
        <taxon>Actinomyces</taxon>
    </lineage>
</organism>
<feature type="transmembrane region" description="Helical" evidence="1">
    <location>
        <begin position="68"/>
        <end position="89"/>
    </location>
</feature>
<accession>A0ABN5PM13</accession>
<evidence type="ECO:0000256" key="1">
    <source>
        <dbReference type="SAM" id="Phobius"/>
    </source>
</evidence>
<evidence type="ECO:0000313" key="3">
    <source>
        <dbReference type="Proteomes" id="UP000273001"/>
    </source>
</evidence>
<keyword evidence="1" id="KW-1133">Transmembrane helix</keyword>
<evidence type="ECO:0000313" key="2">
    <source>
        <dbReference type="EMBL" id="AYD89263.1"/>
    </source>
</evidence>
<protein>
    <submittedName>
        <fullName evidence="2">Uncharacterized protein</fullName>
    </submittedName>
</protein>
<name>A0ABN5PM13_9ACTO</name>
<proteinExistence type="predicted"/>
<reference evidence="2 3" key="1">
    <citation type="submission" date="2018-09" db="EMBL/GenBank/DDBJ databases">
        <authorList>
            <person name="Li J."/>
        </authorList>
    </citation>
    <scope>NUCLEOTIDE SEQUENCE [LARGE SCALE GENOMIC DNA]</scope>
    <source>
        <strain evidence="2 3">2129</strain>
    </source>
</reference>
<dbReference type="EMBL" id="CP032514">
    <property type="protein sequence ID" value="AYD89263.1"/>
    <property type="molecule type" value="Genomic_DNA"/>
</dbReference>
<gene>
    <name evidence="2" type="ORF">D5R93_02890</name>
</gene>
<keyword evidence="1" id="KW-0472">Membrane</keyword>
<dbReference type="RefSeq" id="WP_120203735.1">
    <property type="nucleotide sequence ID" value="NZ_CP032514.1"/>
</dbReference>
<sequence>MRIMMRVLLSAMTGLVGTLALAVFSILSIMFQTTEEEAYRTALFGSVFFRSELLDNGNIGASAGIRSFAPLGVIWAVIFVFCLLVFVIYDRLKARRRELLEQQDNTLG</sequence>
<dbReference type="Proteomes" id="UP000273001">
    <property type="component" value="Chromosome"/>
</dbReference>
<keyword evidence="1" id="KW-0812">Transmembrane</keyword>
<keyword evidence="3" id="KW-1185">Reference proteome</keyword>